<keyword evidence="2" id="KW-0812">Transmembrane</keyword>
<feature type="transmembrane region" description="Helical" evidence="2">
    <location>
        <begin position="158"/>
        <end position="180"/>
    </location>
</feature>
<feature type="transmembrane region" description="Helical" evidence="2">
    <location>
        <begin position="305"/>
        <end position="323"/>
    </location>
</feature>
<feature type="transmembrane region" description="Helical" evidence="2">
    <location>
        <begin position="343"/>
        <end position="366"/>
    </location>
</feature>
<feature type="transmembrane region" description="Helical" evidence="2">
    <location>
        <begin position="238"/>
        <end position="255"/>
    </location>
</feature>
<dbReference type="Proteomes" id="UP001220610">
    <property type="component" value="Chromosome"/>
</dbReference>
<dbReference type="Pfam" id="PF14093">
    <property type="entry name" value="DUF4271"/>
    <property type="match status" value="1"/>
</dbReference>
<name>A0AAJ5WSX7_9BACT</name>
<evidence type="ECO:0000256" key="1">
    <source>
        <dbReference type="SAM" id="MobiDB-lite"/>
    </source>
</evidence>
<feature type="chain" id="PRO_5042514323" evidence="3">
    <location>
        <begin position="21"/>
        <end position="370"/>
    </location>
</feature>
<evidence type="ECO:0000256" key="3">
    <source>
        <dbReference type="SAM" id="SignalP"/>
    </source>
</evidence>
<dbReference type="InterPro" id="IPR025367">
    <property type="entry name" value="DUF4271"/>
</dbReference>
<keyword evidence="3" id="KW-0732">Signal</keyword>
<feature type="region of interest" description="Disordered" evidence="1">
    <location>
        <begin position="26"/>
        <end position="90"/>
    </location>
</feature>
<reference evidence="4" key="1">
    <citation type="submission" date="2023-03" db="EMBL/GenBank/DDBJ databases">
        <title>Andean soil-derived lignocellulolytic bacterial consortium as a source of novel taxa and putative plastic-active enzymes.</title>
        <authorList>
            <person name="Diaz-Garcia L."/>
            <person name="Chuvochina M."/>
            <person name="Feuerriegel G."/>
            <person name="Bunk B."/>
            <person name="Sproer C."/>
            <person name="Streit W.R."/>
            <person name="Rodriguez L.M."/>
            <person name="Overmann J."/>
            <person name="Jimenez D.J."/>
        </authorList>
    </citation>
    <scope>NUCLEOTIDE SEQUENCE</scope>
    <source>
        <strain evidence="4">MAG 7</strain>
    </source>
</reference>
<accession>A0AAJ5WSX7</accession>
<evidence type="ECO:0000256" key="2">
    <source>
        <dbReference type="SAM" id="Phobius"/>
    </source>
</evidence>
<protein>
    <submittedName>
        <fullName evidence="4">DUF4271 domain-containing protein</fullName>
    </submittedName>
</protein>
<keyword evidence="2" id="KW-0472">Membrane</keyword>
<proteinExistence type="predicted"/>
<dbReference type="EMBL" id="CP119311">
    <property type="protein sequence ID" value="WEK36451.1"/>
    <property type="molecule type" value="Genomic_DNA"/>
</dbReference>
<sequence length="370" mass="41915">MKKILSLFCCLLFIHGLVLAQAGADTTHRNRDTAPARPAVSAVQDTPRRAPAVRRDTGQRTQPVAPPRTAPARPVTDSTLRGTGQPGADSLLQQRDSLATDSSRQLVDTPVVRVASQALIKATREFQAALREHPYYNFFGRPIIMPMQIRQPEDQDTLFYFLAGLVFFFGLIKVLFSKYVDNIMTLFFRVTMRQQQLRDQMLQTPVASILLNLLYFLAGGLFLAFIARYYNLAPEGNLWLLAGACSGVLLIIYLGKYLLLKIMGWIFNVRAATDTYIFIVFLVNKMIGIALLPILVMLAFPYPGFYAVIVTLAFIMLAIFLGYRCIISYKPIRNEIKVSRFHFFLYLCAFEIAPLLLIYKVLLIFVERSY</sequence>
<keyword evidence="2" id="KW-1133">Transmembrane helix</keyword>
<feature type="transmembrane region" description="Helical" evidence="2">
    <location>
        <begin position="201"/>
        <end position="226"/>
    </location>
</feature>
<feature type="transmembrane region" description="Helical" evidence="2">
    <location>
        <begin position="276"/>
        <end position="299"/>
    </location>
</feature>
<dbReference type="AlphaFoldDB" id="A0AAJ5WSX7"/>
<evidence type="ECO:0000313" key="4">
    <source>
        <dbReference type="EMBL" id="WEK36451.1"/>
    </source>
</evidence>
<feature type="signal peptide" evidence="3">
    <location>
        <begin position="1"/>
        <end position="20"/>
    </location>
</feature>
<organism evidence="4 5">
    <name type="scientific">Candidatus Pseudobacter hemicellulosilyticus</name>
    <dbReference type="NCBI Taxonomy" id="3121375"/>
    <lineage>
        <taxon>Bacteria</taxon>
        <taxon>Pseudomonadati</taxon>
        <taxon>Bacteroidota</taxon>
        <taxon>Chitinophagia</taxon>
        <taxon>Chitinophagales</taxon>
        <taxon>Chitinophagaceae</taxon>
        <taxon>Pseudobacter</taxon>
    </lineage>
</organism>
<evidence type="ECO:0000313" key="5">
    <source>
        <dbReference type="Proteomes" id="UP001220610"/>
    </source>
</evidence>
<gene>
    <name evidence="4" type="ORF">P0Y53_02970</name>
</gene>